<feature type="compositionally biased region" description="Low complexity" evidence="5">
    <location>
        <begin position="108"/>
        <end position="123"/>
    </location>
</feature>
<dbReference type="InterPro" id="IPR049255">
    <property type="entry name" value="Apc1_N"/>
</dbReference>
<dbReference type="Pfam" id="PF12859">
    <property type="entry name" value="ANAPC1"/>
    <property type="match status" value="1"/>
</dbReference>
<dbReference type="GO" id="GO:0060090">
    <property type="term" value="F:molecular adaptor activity"/>
    <property type="evidence" value="ECO:0007669"/>
    <property type="project" value="TreeGrafter"/>
</dbReference>
<dbReference type="GO" id="GO:0051301">
    <property type="term" value="P:cell division"/>
    <property type="evidence" value="ECO:0007669"/>
    <property type="project" value="UniProtKB-KW"/>
</dbReference>
<sequence length="1948" mass="216377">MASITSLGVHTPAALQVFVDEGWLPRDPQPNQYQRQVYHTNDCQGEVQEEILFTPRCVVWCQRSLVKSVYRFGSEDEDVQQVLLTHFALPPTSARKPYSTQHLDTGPASVDSSTGSSSSGSRFRSARRAARAVTILFKTKIHVHYAHGEHQIVPLPFEIDRAFAAPRGLILQRKACLFASAPPTPQVPAVPNNSFLSFRHQPTTSFLASTSLHKSYVSTHTSKLRPTFSGTEFSSLFEDIVGHAKRHNVQGQAALYILANPLGDLGEVAYGTQQPSKPQTDSSIEFDTLDEAEQVVYVSEANELHNTAEWPQCCLMLIATYNKDLLTLTIWHAWYVDEKPMAVLLKRRAEHKAAKARRRSSFLSMTNAGTGTATPAVRHRDGARESFAGEAQLQVPSKRAKSRARQSSRKLTQQEEEDAFVHQLDPDYNPAGSQPVGRQPSRRISSMVSRSEADPRASQQSVSGHGARRHTSFGPIDRRSFSHSRRSRGSSPGSAYSRTFLGIDDDSMDMDITFDEVESIDSILKHIRATYDAASTDTALGGPSQGSKRELVVRKIHSFEIPSNRLSQPASSSGSERFRIATLYADGDTYLASERCRLGVWIHDRQSQWAQCLTLDIYPKPLWLEQDQSDQVAVPVVVGVRQIGQSDDMIKLNDRGMQAVLLNGYGLSFNTSDQNACALPTPAPYRMYHKLQDTSVFSQSHLLDFGKNRVLQPPTKPVQRHNAGASGTFDETGADQISHRRRLQLRPFNKIVRDLLEVCGVILPPSQSQILPRIWCRAHSLLVEAADSSTQRTSLSYEIVAFTATVLVFAVEILDRRARAALNVSKLASSPRGGSQKYQARHRTEQYYGRSLDKHVWNWAVTPAALPSSGKPPGQDQLLLMATTLADELVSSIKPWADTVRATASIEFVSKLMTGLHIYREEQKLRITSPSLDWIAAVTTQLGAWLGLHSWSGVDGEYYAFNGGSASRWAYVRFNSPPAIQNLTMQIPIGIFQWWEQVINDRSSELYPLISTVSAAETSSTGVTNLTPRLSALNAILKDTDSLCATPPDIVQAMDRYKLTLEELETFPASVAAPFREAIAQCERTPPPTWSCELLRLVGRDDLQMEPTLGEVPRNSGIINTHSLGTQDVQSVCHLLEQQAQAIKTKEANRHAVSRLIFCEDRRLVEAINLMHFNSVQVAECAKQPDWSDAEHLEQQRRVTQWVMVRMIALPAGDGMLHFDSQTPLLTEKFTLPGFNANCVMFPMGHTVTTDRSGLTEERVNWAYFHAGVSAGLRISRSVKGIDTSWVVFNRPNELTNRHAGLLLALGLNGHLRNIAKWLSFKYLTPKHTMTSIALLLGLSASYMGTMDSLITRMLSVHITKMLPPGAAELNVSPLTQTAGLMGIGLLYFNTQHRRMSEMMLAEVEFMETEDPDDAPDTLHDESYRLAAGFALGYIHLGCGSSSRGLHGMQLPERLLSAAVGPRPVGSVHIFDKSTAAAVVALTLIYMKTGDSAIARKIDVPDTEAQFDQVRPDLLLLRTTAKHVIMWKDIDVRKQTRSSSWISQQLPRFYRTRTRELTDSAKSALRSCNIPFFNVCTGTAWALSLKYAGSGNNLARDEILKVLNDFYNLMGRGEAYYYDSKIARSALRRCIDVLAVSAALVMAGTGDLEVFRRLRRLHGRTDTDTPYGSHFAAHLAIGILFIGGGTYTFGTSNLAIASLICATYPLYPTEVQDNRVHLQAFRHFWVFAVEARCIVVEDFGTSRPIQMNIAVEMKDGTSRLLRAPCLLPDLYDIARILTVDSSYWQVVLDFASNPTHLKSFQRNQHILVRRCPAAEAHRTVFGATLGALNDAQSSVATGVAIWRWVLELPALKDLDKADMELILPPDMGSSTYIHASGCMVDDRIVFRAAAVGNNSSRDALWNLRCLFAWAGRVKGSDRGVGEMRWLRRSVIEGFKAAIEERMKISGSN</sequence>
<protein>
    <recommendedName>
        <fullName evidence="6">Anaphase-promoting complex subunit 1 N-terminal domain-containing protein</fullName>
    </recommendedName>
</protein>
<dbReference type="GO" id="GO:0005680">
    <property type="term" value="C:anaphase-promoting complex"/>
    <property type="evidence" value="ECO:0007669"/>
    <property type="project" value="InterPro"/>
</dbReference>
<proteinExistence type="inferred from homology"/>
<dbReference type="InterPro" id="IPR011989">
    <property type="entry name" value="ARM-like"/>
</dbReference>
<evidence type="ECO:0000259" key="6">
    <source>
        <dbReference type="Pfam" id="PF12859"/>
    </source>
</evidence>
<dbReference type="GO" id="GO:0031145">
    <property type="term" value="P:anaphase-promoting complex-dependent catabolic process"/>
    <property type="evidence" value="ECO:0007669"/>
    <property type="project" value="TreeGrafter"/>
</dbReference>
<feature type="domain" description="Anaphase-promoting complex subunit 1 N-terminal" evidence="6">
    <location>
        <begin position="30"/>
        <end position="788"/>
    </location>
</feature>
<dbReference type="FunFam" id="1.25.10.10:FF:000435">
    <property type="entry name" value="Ubiquitin ligase subunit"/>
    <property type="match status" value="1"/>
</dbReference>
<reference evidence="7" key="1">
    <citation type="journal article" date="2020" name="Stud. Mycol.">
        <title>101 Dothideomycetes genomes: a test case for predicting lifestyles and emergence of pathogens.</title>
        <authorList>
            <person name="Haridas S."/>
            <person name="Albert R."/>
            <person name="Binder M."/>
            <person name="Bloem J."/>
            <person name="Labutti K."/>
            <person name="Salamov A."/>
            <person name="Andreopoulos B."/>
            <person name="Baker S."/>
            <person name="Barry K."/>
            <person name="Bills G."/>
            <person name="Bluhm B."/>
            <person name="Cannon C."/>
            <person name="Castanera R."/>
            <person name="Culley D."/>
            <person name="Daum C."/>
            <person name="Ezra D."/>
            <person name="Gonzalez J."/>
            <person name="Henrissat B."/>
            <person name="Kuo A."/>
            <person name="Liang C."/>
            <person name="Lipzen A."/>
            <person name="Lutzoni F."/>
            <person name="Magnuson J."/>
            <person name="Mondo S."/>
            <person name="Nolan M."/>
            <person name="Ohm R."/>
            <person name="Pangilinan J."/>
            <person name="Park H.-J."/>
            <person name="Ramirez L."/>
            <person name="Alfaro M."/>
            <person name="Sun H."/>
            <person name="Tritt A."/>
            <person name="Yoshinaga Y."/>
            <person name="Zwiers L.-H."/>
            <person name="Turgeon B."/>
            <person name="Goodwin S."/>
            <person name="Spatafora J."/>
            <person name="Crous P."/>
            <person name="Grigoriev I."/>
        </authorList>
    </citation>
    <scope>NUCLEOTIDE SEQUENCE</scope>
    <source>
        <strain evidence="7">CBS 116435</strain>
    </source>
</reference>
<keyword evidence="8" id="KW-1185">Reference proteome</keyword>
<evidence type="ECO:0000256" key="1">
    <source>
        <dbReference type="ARBA" id="ARBA00010547"/>
    </source>
</evidence>
<dbReference type="Proteomes" id="UP000799441">
    <property type="component" value="Unassembled WGS sequence"/>
</dbReference>
<name>A0A9P4QEF2_9PEZI</name>
<comment type="caution">
    <text evidence="7">The sequence shown here is derived from an EMBL/GenBank/DDBJ whole genome shotgun (WGS) entry which is preliminary data.</text>
</comment>
<dbReference type="Gene3D" id="1.25.10.10">
    <property type="entry name" value="Leucine-rich Repeat Variant"/>
    <property type="match status" value="2"/>
</dbReference>
<comment type="similarity">
    <text evidence="1">Belongs to the APC1 family.</text>
</comment>
<evidence type="ECO:0000256" key="3">
    <source>
        <dbReference type="ARBA" id="ARBA00022776"/>
    </source>
</evidence>
<dbReference type="InterPro" id="IPR024990">
    <property type="entry name" value="Apc1"/>
</dbReference>
<feature type="compositionally biased region" description="Low complexity" evidence="5">
    <location>
        <begin position="489"/>
        <end position="498"/>
    </location>
</feature>
<keyword evidence="4" id="KW-0131">Cell cycle</keyword>
<evidence type="ECO:0000256" key="2">
    <source>
        <dbReference type="ARBA" id="ARBA00022618"/>
    </source>
</evidence>
<evidence type="ECO:0000256" key="4">
    <source>
        <dbReference type="ARBA" id="ARBA00023306"/>
    </source>
</evidence>
<feature type="compositionally biased region" description="Basic residues" evidence="5">
    <location>
        <begin position="398"/>
        <end position="408"/>
    </location>
</feature>
<feature type="region of interest" description="Disordered" evidence="5">
    <location>
        <begin position="94"/>
        <end position="123"/>
    </location>
</feature>
<evidence type="ECO:0000313" key="8">
    <source>
        <dbReference type="Proteomes" id="UP000799441"/>
    </source>
</evidence>
<feature type="compositionally biased region" description="Polar residues" evidence="5">
    <location>
        <begin position="361"/>
        <end position="373"/>
    </location>
</feature>
<evidence type="ECO:0000313" key="7">
    <source>
        <dbReference type="EMBL" id="KAF2723411.1"/>
    </source>
</evidence>
<feature type="region of interest" description="Disordered" evidence="5">
    <location>
        <begin position="355"/>
        <end position="498"/>
    </location>
</feature>
<dbReference type="PANTHER" id="PTHR12827:SF3">
    <property type="entry name" value="ANAPHASE-PROMOTING COMPLEX SUBUNIT 1"/>
    <property type="match status" value="1"/>
</dbReference>
<dbReference type="PANTHER" id="PTHR12827">
    <property type="entry name" value="MEIOTIC CHECKPOINT REGULATOR TSG24 FAMILY MEMBER"/>
    <property type="match status" value="1"/>
</dbReference>
<dbReference type="GO" id="GO:0007091">
    <property type="term" value="P:metaphase/anaphase transition of mitotic cell cycle"/>
    <property type="evidence" value="ECO:0007669"/>
    <property type="project" value="TreeGrafter"/>
</dbReference>
<dbReference type="GO" id="GO:0070979">
    <property type="term" value="P:protein K11-linked ubiquitination"/>
    <property type="evidence" value="ECO:0007669"/>
    <property type="project" value="TreeGrafter"/>
</dbReference>
<evidence type="ECO:0000256" key="5">
    <source>
        <dbReference type="SAM" id="MobiDB-lite"/>
    </source>
</evidence>
<organism evidence="7 8">
    <name type="scientific">Polychaeton citri CBS 116435</name>
    <dbReference type="NCBI Taxonomy" id="1314669"/>
    <lineage>
        <taxon>Eukaryota</taxon>
        <taxon>Fungi</taxon>
        <taxon>Dikarya</taxon>
        <taxon>Ascomycota</taxon>
        <taxon>Pezizomycotina</taxon>
        <taxon>Dothideomycetes</taxon>
        <taxon>Dothideomycetidae</taxon>
        <taxon>Capnodiales</taxon>
        <taxon>Capnodiaceae</taxon>
        <taxon>Polychaeton</taxon>
    </lineage>
</organism>
<accession>A0A9P4QEF2</accession>
<keyword evidence="2" id="KW-0132">Cell division</keyword>
<dbReference type="EMBL" id="MU003776">
    <property type="protein sequence ID" value="KAF2723411.1"/>
    <property type="molecule type" value="Genomic_DNA"/>
</dbReference>
<keyword evidence="3" id="KW-0498">Mitosis</keyword>
<gene>
    <name evidence="7" type="ORF">K431DRAFT_282872</name>
</gene>
<feature type="region of interest" description="Disordered" evidence="5">
    <location>
        <begin position="713"/>
        <end position="732"/>
    </location>
</feature>
<dbReference type="OrthoDB" id="26401at2759"/>